<evidence type="ECO:0000313" key="1">
    <source>
        <dbReference type="EMBL" id="GAA5799577.1"/>
    </source>
</evidence>
<reference evidence="1 2" key="1">
    <citation type="submission" date="2024-04" db="EMBL/GenBank/DDBJ databases">
        <title>genome sequences of Mucor flavus KT1a and Helicostylum pulchrum KT1b strains isolation_sourced from the surface of a dry-aged beef.</title>
        <authorList>
            <person name="Toyotome T."/>
            <person name="Hosono M."/>
            <person name="Torimaru M."/>
            <person name="Fukuda K."/>
            <person name="Mikami N."/>
        </authorList>
    </citation>
    <scope>NUCLEOTIDE SEQUENCE [LARGE SCALE GENOMIC DNA]</scope>
    <source>
        <strain evidence="1 2">KT1b</strain>
    </source>
</reference>
<dbReference type="EMBL" id="BAABUJ010000013">
    <property type="protein sequence ID" value="GAA5799577.1"/>
    <property type="molecule type" value="Genomic_DNA"/>
</dbReference>
<name>A0ABP9XXT7_9FUNG</name>
<keyword evidence="2" id="KW-1185">Reference proteome</keyword>
<evidence type="ECO:0008006" key="3">
    <source>
        <dbReference type="Google" id="ProtNLM"/>
    </source>
</evidence>
<comment type="caution">
    <text evidence="1">The sequence shown here is derived from an EMBL/GenBank/DDBJ whole genome shotgun (WGS) entry which is preliminary data.</text>
</comment>
<dbReference type="Proteomes" id="UP001476247">
    <property type="component" value="Unassembled WGS sequence"/>
</dbReference>
<sequence>MMEPPQKLIVVKSSITGIGWKDAYKQRLMELVKNVNIIVTHTYFFLNFIFVNELEDDNTDNVFNLEDFINEDFFREVFMSLLSAYKVEKRKKTEKLETFKTIINKHRENFFECTSYKPVDLKYGQQIANYEVTKIRTAYINNVTSNFGNKLRKMLNFIMKKKDRLQEAGKSKEGRRNVYSQMNKVKLAVSSKKLEDATSEFLGQDGMNTIRSFIGCYSEDYKFEKGSIFYDCKANPVKHLRAYYQIAKTCEALQGGKSINCFPIRTTFIPCYMTIDALILNTQIFKNMVLTHLDKQVVWGGAINLNSKGMEPQGPDKQMPFRGMIYTDGVGVSILKQNYDPRKRGGKKSKKQLEDKDSFKYIEDLKKEDLLADVGKCVLVDPGRRDLLYCMHENSTSQTKMVYRYTSNQKGVETKSRKFRKLRNHFKPDEVIAAELSLSYHHATSVNKEDFVKYLEARTNVSEGLNNYYGNEDIPPGVRDADRLPFRKMKLSSFINMKQSEQRLAKKLRQKFGQDSVIIIGNWTAANMKYHEPTKGVGIRNMLRKEGFKVYLLDEFKTSSLCPSCKDGTTLEKFKEVKNPRPFRRTRNPTVTCHGLLRLNTIC</sequence>
<organism evidence="1 2">
    <name type="scientific">Helicostylum pulchrum</name>
    <dbReference type="NCBI Taxonomy" id="562976"/>
    <lineage>
        <taxon>Eukaryota</taxon>
        <taxon>Fungi</taxon>
        <taxon>Fungi incertae sedis</taxon>
        <taxon>Mucoromycota</taxon>
        <taxon>Mucoromycotina</taxon>
        <taxon>Mucoromycetes</taxon>
        <taxon>Mucorales</taxon>
        <taxon>Mucorineae</taxon>
        <taxon>Mucoraceae</taxon>
        <taxon>Helicostylum</taxon>
    </lineage>
</organism>
<evidence type="ECO:0000313" key="2">
    <source>
        <dbReference type="Proteomes" id="UP001476247"/>
    </source>
</evidence>
<gene>
    <name evidence="1" type="ORF">HPULCUR_004993</name>
</gene>
<proteinExistence type="predicted"/>
<protein>
    <recommendedName>
        <fullName evidence="3">Transposase</fullName>
    </recommendedName>
</protein>
<accession>A0ABP9XXT7</accession>